<dbReference type="EMBL" id="JAPEVB010000002">
    <property type="protein sequence ID" value="KAJ4393409.1"/>
    <property type="molecule type" value="Genomic_DNA"/>
</dbReference>
<protein>
    <submittedName>
        <fullName evidence="3">Uncharacterized protein</fullName>
    </submittedName>
</protein>
<comment type="caution">
    <text evidence="3">The sequence shown here is derived from an EMBL/GenBank/DDBJ whole genome shotgun (WGS) entry which is preliminary data.</text>
</comment>
<keyword evidence="2" id="KW-1133">Transmembrane helix</keyword>
<evidence type="ECO:0000313" key="3">
    <source>
        <dbReference type="EMBL" id="KAJ4393409.1"/>
    </source>
</evidence>
<accession>A0A9W8YV46</accession>
<reference evidence="3" key="1">
    <citation type="submission" date="2022-10" db="EMBL/GenBank/DDBJ databases">
        <title>Tapping the CABI collections for fungal endophytes: first genome assemblies for Collariella, Neodidymelliopsis, Ascochyta clinopodiicola, Didymella pomorum, Didymosphaeria variabile, Neocosmospora piperis and Neocucurbitaria cava.</title>
        <authorList>
            <person name="Hill R."/>
        </authorList>
    </citation>
    <scope>NUCLEOTIDE SEQUENCE</scope>
    <source>
        <strain evidence="3">IMI 355082</strain>
    </source>
</reference>
<evidence type="ECO:0000256" key="2">
    <source>
        <dbReference type="SAM" id="Phobius"/>
    </source>
</evidence>
<proteinExistence type="predicted"/>
<keyword evidence="2" id="KW-0812">Transmembrane</keyword>
<gene>
    <name evidence="3" type="ORF">N0V93_002619</name>
</gene>
<keyword evidence="4" id="KW-1185">Reference proteome</keyword>
<feature type="compositionally biased region" description="Basic residues" evidence="1">
    <location>
        <begin position="1"/>
        <end position="10"/>
    </location>
</feature>
<dbReference type="Proteomes" id="UP001140453">
    <property type="component" value="Unassembled WGS sequence"/>
</dbReference>
<evidence type="ECO:0000256" key="1">
    <source>
        <dbReference type="SAM" id="MobiDB-lite"/>
    </source>
</evidence>
<feature type="region of interest" description="Disordered" evidence="1">
    <location>
        <begin position="1"/>
        <end position="31"/>
    </location>
</feature>
<sequence>MSRLMRRGRRAIPSPLDIGRAPAPKVESLSPRRLNSPRQFVTLVPSQATALPTPIQSILTTTVFHTVTPTALPTTPSISTAPVQTQIPTATNGSSIMPIPTLQADETTGGGGGGNAPTTVVDVAQGSNMTVIAGVAGAAGFSFLTIALFFYVRSKTASNARENE</sequence>
<organism evidence="3 4">
    <name type="scientific">Gnomoniopsis smithogilvyi</name>
    <dbReference type="NCBI Taxonomy" id="1191159"/>
    <lineage>
        <taxon>Eukaryota</taxon>
        <taxon>Fungi</taxon>
        <taxon>Dikarya</taxon>
        <taxon>Ascomycota</taxon>
        <taxon>Pezizomycotina</taxon>
        <taxon>Sordariomycetes</taxon>
        <taxon>Sordariomycetidae</taxon>
        <taxon>Diaporthales</taxon>
        <taxon>Gnomoniaceae</taxon>
        <taxon>Gnomoniopsis</taxon>
    </lineage>
</organism>
<name>A0A9W8YV46_9PEZI</name>
<dbReference type="AlphaFoldDB" id="A0A9W8YV46"/>
<keyword evidence="2" id="KW-0472">Membrane</keyword>
<evidence type="ECO:0000313" key="4">
    <source>
        <dbReference type="Proteomes" id="UP001140453"/>
    </source>
</evidence>
<feature type="transmembrane region" description="Helical" evidence="2">
    <location>
        <begin position="131"/>
        <end position="152"/>
    </location>
</feature>